<proteinExistence type="predicted"/>
<feature type="transmembrane region" description="Helical" evidence="1">
    <location>
        <begin position="59"/>
        <end position="80"/>
    </location>
</feature>
<name>A4ZH93_PHYSO</name>
<evidence type="ECO:0000256" key="1">
    <source>
        <dbReference type="SAM" id="Phobius"/>
    </source>
</evidence>
<gene>
    <name evidence="2" type="primary">orf116</name>
</gene>
<accession>A4ZH93</accession>
<reference evidence="2" key="1">
    <citation type="journal article" date="2007" name="Curr. Genet.">
        <title>Mitochondrial genome sequences and comparative genomics of Phytophthora ramorum and P. sojae.</title>
        <authorList>
            <person name="Martin F.N."/>
            <person name="Bensasson D."/>
            <person name="Tyler B.M."/>
            <person name="Boore J.L."/>
        </authorList>
    </citation>
    <scope>NUCLEOTIDE SEQUENCE</scope>
    <source>
        <strain evidence="2">P6497</strain>
    </source>
</reference>
<protein>
    <submittedName>
        <fullName evidence="2">Orf116</fullName>
    </submittedName>
</protein>
<dbReference type="GeneID" id="5065890"/>
<dbReference type="AlphaFoldDB" id="A4ZH93"/>
<organism evidence="2">
    <name type="scientific">Phytophthora sojae</name>
    <name type="common">Soybean stem and root rot agent</name>
    <name type="synonym">Phytophthora megasperma f. sp. glycines</name>
    <dbReference type="NCBI Taxonomy" id="67593"/>
    <lineage>
        <taxon>Eukaryota</taxon>
        <taxon>Sar</taxon>
        <taxon>Stramenopiles</taxon>
        <taxon>Oomycota</taxon>
        <taxon>Peronosporomycetes</taxon>
        <taxon>Peronosporales</taxon>
        <taxon>Peronosporaceae</taxon>
        <taxon>Phytophthora</taxon>
    </lineage>
</organism>
<keyword evidence="1" id="KW-1133">Transmembrane helix</keyword>
<keyword evidence="1" id="KW-0812">Transmembrane</keyword>
<dbReference type="EMBL" id="DQ832717">
    <property type="protein sequence ID" value="ABG54062.1"/>
    <property type="molecule type" value="Genomic_DNA"/>
</dbReference>
<keyword evidence="2" id="KW-0496">Mitochondrion</keyword>
<dbReference type="RefSeq" id="YP_001165401.1">
    <property type="nucleotide sequence ID" value="NC_009385.1"/>
</dbReference>
<keyword evidence="1" id="KW-0472">Membrane</keyword>
<dbReference type="KEGG" id="psoj:PhsooMp24"/>
<geneLocation type="mitochondrion" evidence="2"/>
<evidence type="ECO:0000313" key="2">
    <source>
        <dbReference type="EMBL" id="ABG54062.1"/>
    </source>
</evidence>
<sequence>MVVFVYNTNQVFSVLDTQITSYNNYLDTVRLATETQLEERVQKFHQEVDQRIALNRRRVLYAGVGLLGSMALSSFGMPLVGDLIIRSLTSNNSRVSSSTTQSVGEIIRLRDVWDAS</sequence>